<reference evidence="1" key="1">
    <citation type="submission" date="2018-05" db="EMBL/GenBank/DDBJ databases">
        <authorList>
            <person name="Lanie J.A."/>
            <person name="Ng W.-L."/>
            <person name="Kazmierczak K.M."/>
            <person name="Andrzejewski T.M."/>
            <person name="Davidsen T.M."/>
            <person name="Wayne K.J."/>
            <person name="Tettelin H."/>
            <person name="Glass J.I."/>
            <person name="Rusch D."/>
            <person name="Podicherti R."/>
            <person name="Tsui H.-C.T."/>
            <person name="Winkler M.E."/>
        </authorList>
    </citation>
    <scope>NUCLEOTIDE SEQUENCE</scope>
</reference>
<name>A0A381R895_9ZZZZ</name>
<dbReference type="AlphaFoldDB" id="A0A381R895"/>
<feature type="non-terminal residue" evidence="1">
    <location>
        <position position="1"/>
    </location>
</feature>
<organism evidence="1">
    <name type="scientific">marine metagenome</name>
    <dbReference type="NCBI Taxonomy" id="408172"/>
    <lineage>
        <taxon>unclassified sequences</taxon>
        <taxon>metagenomes</taxon>
        <taxon>ecological metagenomes</taxon>
    </lineage>
</organism>
<proteinExistence type="predicted"/>
<gene>
    <name evidence="1" type="ORF">METZ01_LOCUS40746</name>
</gene>
<dbReference type="EMBL" id="UINC01001744">
    <property type="protein sequence ID" value="SUZ87892.1"/>
    <property type="molecule type" value="Genomic_DNA"/>
</dbReference>
<protein>
    <submittedName>
        <fullName evidence="1">Uncharacterized protein</fullName>
    </submittedName>
</protein>
<accession>A0A381R895</accession>
<sequence length="50" mass="5860">SVLSWPIREATPPPCHTQMSASDCDYGLQYKIVTKRIFTLFLKVRSWWCV</sequence>
<evidence type="ECO:0000313" key="1">
    <source>
        <dbReference type="EMBL" id="SUZ87892.1"/>
    </source>
</evidence>